<feature type="domain" description="Putative type VI secretion system Rhs element associated Vgr" evidence="5">
    <location>
        <begin position="528"/>
        <end position="633"/>
    </location>
</feature>
<evidence type="ECO:0000256" key="2">
    <source>
        <dbReference type="SAM" id="MobiDB-lite"/>
    </source>
</evidence>
<accession>A0ABZ1ARX7</accession>
<protein>
    <submittedName>
        <fullName evidence="6">Type VI secretion system Vgr family protein</fullName>
    </submittedName>
</protein>
<dbReference type="NCBIfam" id="TIGR03361">
    <property type="entry name" value="VI_Rhs_Vgr"/>
    <property type="match status" value="1"/>
</dbReference>
<dbReference type="SUPFAM" id="SSF69279">
    <property type="entry name" value="Phage tail proteins"/>
    <property type="match status" value="2"/>
</dbReference>
<feature type="compositionally biased region" description="Basic and acidic residues" evidence="2">
    <location>
        <begin position="677"/>
        <end position="689"/>
    </location>
</feature>
<dbReference type="Pfam" id="PF10106">
    <property type="entry name" value="DUF2345"/>
    <property type="match status" value="1"/>
</dbReference>
<comment type="similarity">
    <text evidence="1">Belongs to the VgrG protein family.</text>
</comment>
<evidence type="ECO:0000313" key="6">
    <source>
        <dbReference type="EMBL" id="WRL47751.1"/>
    </source>
</evidence>
<dbReference type="InterPro" id="IPR006533">
    <property type="entry name" value="T6SS_Vgr_RhsGE"/>
</dbReference>
<dbReference type="Gene3D" id="2.40.50.230">
    <property type="entry name" value="Gp5 N-terminal domain"/>
    <property type="match status" value="1"/>
</dbReference>
<reference evidence="6 7" key="1">
    <citation type="submission" date="2023-12" db="EMBL/GenBank/DDBJ databases">
        <title>A. evansii MAY27, complete genome.</title>
        <authorList>
            <person name="Wang Y."/>
        </authorList>
    </citation>
    <scope>NUCLEOTIDE SEQUENCE [LARGE SCALE GENOMIC DNA]</scope>
    <source>
        <strain evidence="6 7">MAY27</strain>
    </source>
</reference>
<dbReference type="Pfam" id="PF13296">
    <property type="entry name" value="T6SS_Vgr"/>
    <property type="match status" value="1"/>
</dbReference>
<feature type="domain" description="Gp5/Type VI secretion system Vgr protein OB-fold" evidence="3">
    <location>
        <begin position="445"/>
        <end position="494"/>
    </location>
</feature>
<evidence type="ECO:0000256" key="1">
    <source>
        <dbReference type="ARBA" id="ARBA00005558"/>
    </source>
</evidence>
<dbReference type="Gene3D" id="3.55.50.10">
    <property type="entry name" value="Baseplate protein-like domains"/>
    <property type="match status" value="1"/>
</dbReference>
<dbReference type="InterPro" id="IPR037026">
    <property type="entry name" value="Vgr_OB-fold_dom_sf"/>
</dbReference>
<dbReference type="InterPro" id="IPR018769">
    <property type="entry name" value="VgrG2_DUF2345"/>
</dbReference>
<gene>
    <name evidence="6" type="ORF">U5817_06810</name>
</gene>
<feature type="region of interest" description="Disordered" evidence="2">
    <location>
        <begin position="507"/>
        <end position="534"/>
    </location>
</feature>
<keyword evidence="7" id="KW-1185">Reference proteome</keyword>
<evidence type="ECO:0000313" key="7">
    <source>
        <dbReference type="Proteomes" id="UP001626593"/>
    </source>
</evidence>
<dbReference type="Pfam" id="PF04717">
    <property type="entry name" value="Phage_base_V"/>
    <property type="match status" value="1"/>
</dbReference>
<dbReference type="Pfam" id="PF05954">
    <property type="entry name" value="Phage_GPD"/>
    <property type="match status" value="1"/>
</dbReference>
<evidence type="ECO:0000259" key="3">
    <source>
        <dbReference type="Pfam" id="PF04717"/>
    </source>
</evidence>
<dbReference type="InterPro" id="IPR017847">
    <property type="entry name" value="T6SS_RhsGE_Vgr_subset"/>
</dbReference>
<dbReference type="EMBL" id="CP141259">
    <property type="protein sequence ID" value="WRL47751.1"/>
    <property type="molecule type" value="Genomic_DNA"/>
</dbReference>
<dbReference type="Gene3D" id="4.10.220.110">
    <property type="match status" value="1"/>
</dbReference>
<dbReference type="SUPFAM" id="SSF69255">
    <property type="entry name" value="gp5 N-terminal domain-like"/>
    <property type="match status" value="1"/>
</dbReference>
<feature type="region of interest" description="Disordered" evidence="2">
    <location>
        <begin position="665"/>
        <end position="691"/>
    </location>
</feature>
<feature type="domain" description="DUF2345" evidence="4">
    <location>
        <begin position="683"/>
        <end position="830"/>
    </location>
</feature>
<dbReference type="Gene3D" id="2.30.110.50">
    <property type="match status" value="1"/>
</dbReference>
<dbReference type="InterPro" id="IPR006531">
    <property type="entry name" value="Gp5/Vgr_OB"/>
</dbReference>
<evidence type="ECO:0000259" key="4">
    <source>
        <dbReference type="Pfam" id="PF10106"/>
    </source>
</evidence>
<dbReference type="Proteomes" id="UP001626593">
    <property type="component" value="Chromosome"/>
</dbReference>
<organism evidence="6 7">
    <name type="scientific">Aromatoleum evansii</name>
    <name type="common">Azoarcus evansii</name>
    <dbReference type="NCBI Taxonomy" id="59406"/>
    <lineage>
        <taxon>Bacteria</taxon>
        <taxon>Pseudomonadati</taxon>
        <taxon>Pseudomonadota</taxon>
        <taxon>Betaproteobacteria</taxon>
        <taxon>Rhodocyclales</taxon>
        <taxon>Rhodocyclaceae</taxon>
        <taxon>Aromatoleum</taxon>
    </lineage>
</organism>
<dbReference type="RefSeq" id="WP_407280142.1">
    <property type="nucleotide sequence ID" value="NZ_CP141259.1"/>
</dbReference>
<name>A0ABZ1ARX7_AROEV</name>
<proteinExistence type="inferred from homology"/>
<sequence>MPGTDFEALLSQHSRLIEIRSTVPAPLLVESMTGREAVNELFRFDVDCIATNAYLPPSDLLGTQFALRLRLADGNLRTWHGYCTHSAPLGSDGGLARYRLTLDPWLALLAQGRRSRVYQDLDLSGLCDAVFAGYRMHANWRFDVTRTLRRRSLCIQHRESDLDFLLRLLAEEGISFRFEHEQTPQGDTAAERARHCMVLFDHHAAPGSTLQDRIRFHRADATETDDTIQSLAEQHQVGANAFSRSSWDYRTLVATAAQARNSIDHMDLPPLEDHDGSGAYRFDAETAAAEHADIALAGHEARYRRLSGHGSVRGLAAGSHFVLEGHAQFAGENANFAVLSVEHRAANNLGSGATALLPANGIERGSYRNEFVLQPAAAPVLPMPRRKPAAYPETALVVGEAGAALTTDRDHRIRIQFHWQRGERPNPGGLAIAGQATGDEHAPGDERSGTWVRVAEWLSGPDWGSHFLPRTGTEVLIDFVDGDIDHPLVVGQLYGGTDLPPFSAGEASAANHPGVISGWSSDTHAGGGQDVNQWLADDTPGQLRTRLASTHTASQLSLGHLVEQAPHTSSRGAWRGAGLELRSDGWLALRAGDGMLISSTARPNGASTQMDVAEAVGQLRGAEHTAQALSDAAAAQSARPLAANRNQSAFIDAIDAARDGHYTGKVGGQDVAKARPGSREPDAPAERFPRPFIVTEGPDDIGLSTPASTLLFAGGHLHATTQKDFHASAAHTFSATVGEGASWFSHSGGIRSIAATGSQTIQAHTDAMEILADQSVTVTSSNDEIHVLARELIVLQAGESSVTLEGADITFACPGTFSVKGAGHAFEGPANRPAALGTLPRGDTPKGTIELEHRYHDDEPVNGAEFEATLPDGSVRKGKLDANGTAILTDVPFGSARIRFGPAATVYRRKHRTPNPDYGTAPDDRAISTLIEKYAGHLNQEK</sequence>
<dbReference type="NCBIfam" id="TIGR01646">
    <property type="entry name" value="vgr_GE"/>
    <property type="match status" value="1"/>
</dbReference>
<dbReference type="InterPro" id="IPR028244">
    <property type="entry name" value="T6SS_Rhs_Vgr_dom"/>
</dbReference>
<evidence type="ECO:0000259" key="5">
    <source>
        <dbReference type="Pfam" id="PF13296"/>
    </source>
</evidence>